<evidence type="ECO:0000313" key="2">
    <source>
        <dbReference type="Proteomes" id="UP000035642"/>
    </source>
</evidence>
<keyword evidence="2" id="KW-1185">Reference proteome</keyword>
<organism evidence="2 3">
    <name type="scientific">Angiostrongylus cantonensis</name>
    <name type="common">Rat lungworm</name>
    <dbReference type="NCBI Taxonomy" id="6313"/>
    <lineage>
        <taxon>Eukaryota</taxon>
        <taxon>Metazoa</taxon>
        <taxon>Ecdysozoa</taxon>
        <taxon>Nematoda</taxon>
        <taxon>Chromadorea</taxon>
        <taxon>Rhabditida</taxon>
        <taxon>Rhabditina</taxon>
        <taxon>Rhabditomorpha</taxon>
        <taxon>Strongyloidea</taxon>
        <taxon>Metastrongylidae</taxon>
        <taxon>Angiostrongylus</taxon>
    </lineage>
</organism>
<keyword evidence="1" id="KW-1133">Transmembrane helix</keyword>
<feature type="transmembrane region" description="Helical" evidence="1">
    <location>
        <begin position="53"/>
        <end position="72"/>
    </location>
</feature>
<keyword evidence="1" id="KW-0472">Membrane</keyword>
<dbReference type="Proteomes" id="UP000035642">
    <property type="component" value="Unassembled WGS sequence"/>
</dbReference>
<reference evidence="2" key="1">
    <citation type="submission" date="2012-09" db="EMBL/GenBank/DDBJ databases">
        <authorList>
            <person name="Martin A.A."/>
        </authorList>
    </citation>
    <scope>NUCLEOTIDE SEQUENCE</scope>
</reference>
<dbReference type="WBParaSite" id="ACAC_0000794701-mRNA-1">
    <property type="protein sequence ID" value="ACAC_0000794701-mRNA-1"/>
    <property type="gene ID" value="ACAC_0000794701"/>
</dbReference>
<evidence type="ECO:0000313" key="3">
    <source>
        <dbReference type="WBParaSite" id="ACAC_0000794701-mRNA-1"/>
    </source>
</evidence>
<protein>
    <submittedName>
        <fullName evidence="3">Uncharacterized protein</fullName>
    </submittedName>
</protein>
<dbReference type="PANTHER" id="PTHR40288">
    <property type="entry name" value="PROTEIN CBG16535-RELATED"/>
    <property type="match status" value="1"/>
</dbReference>
<name>A0A0K0DBU8_ANGCA</name>
<keyword evidence="1" id="KW-0812">Transmembrane</keyword>
<accession>A0A0K0DBU8</accession>
<sequence length="146" mass="16714">MVVTCALGGASNTHQHYHLPFFPWSACKDRFGCFGQLDYSLAQNFFFELFAKFVYLLALLIQSSYSLGLSVLTMATLPKFLEAVGGRVDVELALMLSAYSFGFTFNWMFTFILWHHYWHLERLNAPPSAARRRSYKAPGVLRENNV</sequence>
<dbReference type="AlphaFoldDB" id="A0A0K0DBU8"/>
<proteinExistence type="predicted"/>
<feature type="transmembrane region" description="Helical" evidence="1">
    <location>
        <begin position="92"/>
        <end position="114"/>
    </location>
</feature>
<evidence type="ECO:0000256" key="1">
    <source>
        <dbReference type="SAM" id="Phobius"/>
    </source>
</evidence>
<dbReference type="PANTHER" id="PTHR40288:SF1">
    <property type="entry name" value="EXPERA DOMAIN-CONTAINING PROTEIN"/>
    <property type="match status" value="1"/>
</dbReference>
<reference evidence="3" key="2">
    <citation type="submission" date="2017-02" db="UniProtKB">
        <authorList>
            <consortium name="WormBaseParasite"/>
        </authorList>
    </citation>
    <scope>IDENTIFICATION</scope>
</reference>